<dbReference type="InterPro" id="IPR012373">
    <property type="entry name" value="Ferrdict_sens_TM"/>
</dbReference>
<dbReference type="Gene3D" id="3.55.50.30">
    <property type="match status" value="1"/>
</dbReference>
<dbReference type="AlphaFoldDB" id="A0A6N6MD69"/>
<organism evidence="4 5">
    <name type="scientific">Pseudotamlana haliotis</name>
    <dbReference type="NCBI Taxonomy" id="2614804"/>
    <lineage>
        <taxon>Bacteria</taxon>
        <taxon>Pseudomonadati</taxon>
        <taxon>Bacteroidota</taxon>
        <taxon>Flavobacteriia</taxon>
        <taxon>Flavobacteriales</taxon>
        <taxon>Flavobacteriaceae</taxon>
        <taxon>Pseudotamlana</taxon>
    </lineage>
</organism>
<dbReference type="PANTHER" id="PTHR30273">
    <property type="entry name" value="PERIPLASMIC SIGNAL SENSOR AND SIGMA FACTOR ACTIVATOR FECR-RELATED"/>
    <property type="match status" value="1"/>
</dbReference>
<keyword evidence="1" id="KW-0472">Membrane</keyword>
<feature type="transmembrane region" description="Helical" evidence="1">
    <location>
        <begin position="81"/>
        <end position="101"/>
    </location>
</feature>
<evidence type="ECO:0000313" key="5">
    <source>
        <dbReference type="Proteomes" id="UP000441333"/>
    </source>
</evidence>
<sequence length="393" mass="44674">MINNDIENLIIRYCSNQISSDELNILNNWLNESENNKLVFKHYVSVNYNIEQYQTVNLSNLDVTWSGIESKIKKEKRKPAYWKYAVAASIVLFISLSIAYVKTQVHEQLPNQITTNPPVIIDNTIEAGTNRAVLTLEDGSSVILEDGKDFVSNNLSANGEHVLYSNSKVSKEEVKYNFLTVPRGGQFFIKLPDGTKAWLNSESQLKYPIAFVEGEPRKVELVYGEAYFEVSSSTEHHGARFIVGTHAQEVEVLGTKFNIEAYKGETNIYTTLAEGRVSVSNMFDNTILKEGEQSKINVKIQNSIIEVASVDVEKVISWKNGIFSFRNETLGEIAKVLSRWYDVDIVFLNHDLEDIRFNGVSRKNQNIEEILLNIKHTKFINSYEINGKTIIIK</sequence>
<comment type="caution">
    <text evidence="4">The sequence shown here is derived from an EMBL/GenBank/DDBJ whole genome shotgun (WGS) entry which is preliminary data.</text>
</comment>
<dbReference type="RefSeq" id="WP_150938449.1">
    <property type="nucleotide sequence ID" value="NZ_WAAT01000040.1"/>
</dbReference>
<dbReference type="Pfam" id="PF04773">
    <property type="entry name" value="FecR"/>
    <property type="match status" value="1"/>
</dbReference>
<dbReference type="InterPro" id="IPR032508">
    <property type="entry name" value="FecR_C"/>
</dbReference>
<dbReference type="Gene3D" id="2.60.120.1440">
    <property type="match status" value="1"/>
</dbReference>
<keyword evidence="1" id="KW-1133">Transmembrane helix</keyword>
<reference evidence="4 5" key="1">
    <citation type="submission" date="2019-09" db="EMBL/GenBank/DDBJ databases">
        <authorList>
            <person name="Cao W.R."/>
        </authorList>
    </citation>
    <scope>NUCLEOTIDE SEQUENCE [LARGE SCALE GENOMIC DNA]</scope>
    <source>
        <strain evidence="4 5">B1N29</strain>
    </source>
</reference>
<dbReference type="GO" id="GO:0016989">
    <property type="term" value="F:sigma factor antagonist activity"/>
    <property type="evidence" value="ECO:0007669"/>
    <property type="project" value="TreeGrafter"/>
</dbReference>
<dbReference type="EMBL" id="WAAT01000040">
    <property type="protein sequence ID" value="KAB1068154.1"/>
    <property type="molecule type" value="Genomic_DNA"/>
</dbReference>
<evidence type="ECO:0000259" key="2">
    <source>
        <dbReference type="Pfam" id="PF04773"/>
    </source>
</evidence>
<keyword evidence="5" id="KW-1185">Reference proteome</keyword>
<evidence type="ECO:0000259" key="3">
    <source>
        <dbReference type="Pfam" id="PF16344"/>
    </source>
</evidence>
<protein>
    <submittedName>
        <fullName evidence="4">FecR family protein</fullName>
    </submittedName>
</protein>
<dbReference type="InterPro" id="IPR006860">
    <property type="entry name" value="FecR"/>
</dbReference>
<feature type="domain" description="FecR protein" evidence="2">
    <location>
        <begin position="182"/>
        <end position="277"/>
    </location>
</feature>
<dbReference type="Pfam" id="PF16344">
    <property type="entry name" value="FecR_C"/>
    <property type="match status" value="1"/>
</dbReference>
<evidence type="ECO:0000256" key="1">
    <source>
        <dbReference type="SAM" id="Phobius"/>
    </source>
</evidence>
<accession>A0A6N6MD69</accession>
<feature type="domain" description="Protein FecR C-terminal" evidence="3">
    <location>
        <begin position="323"/>
        <end position="392"/>
    </location>
</feature>
<name>A0A6N6MD69_9FLAO</name>
<keyword evidence="1" id="KW-0812">Transmembrane</keyword>
<proteinExistence type="predicted"/>
<dbReference type="PANTHER" id="PTHR30273:SF2">
    <property type="entry name" value="PROTEIN FECR"/>
    <property type="match status" value="1"/>
</dbReference>
<gene>
    <name evidence="4" type="ORF">F6U93_07600</name>
</gene>
<evidence type="ECO:0000313" key="4">
    <source>
        <dbReference type="EMBL" id="KAB1068154.1"/>
    </source>
</evidence>
<dbReference type="Proteomes" id="UP000441333">
    <property type="component" value="Unassembled WGS sequence"/>
</dbReference>